<sequence>MITWNIAFTVTLDQEISDDVAQAVAQRTANDGFEPIMVTVHGTRLGLRVLTEAYFPNLALLRSRISGALSEVGFAPRQWEAVEALTADESERRLSSVSAPTLVTVAEFAELCGVAAQRIHDLETERGKAETAGRKHDFPKPLAKGVWLKLAAERYAQTRKRTPGPPRRDPK</sequence>
<keyword evidence="2" id="KW-1185">Reference proteome</keyword>
<dbReference type="Proteomes" id="UP000215563">
    <property type="component" value="Unassembled WGS sequence"/>
</dbReference>
<evidence type="ECO:0000313" key="1">
    <source>
        <dbReference type="EMBL" id="OXM45669.1"/>
    </source>
</evidence>
<accession>A0A229RGP5</accession>
<dbReference type="EMBL" id="NMQU01000100">
    <property type="protein sequence ID" value="OXM45669.1"/>
    <property type="molecule type" value="Genomic_DNA"/>
</dbReference>
<protein>
    <submittedName>
        <fullName evidence="1">Uncharacterized protein</fullName>
    </submittedName>
</protein>
<proteinExistence type="predicted"/>
<dbReference type="RefSeq" id="WP_020635536.1">
    <property type="nucleotide sequence ID" value="NZ_KB913032.1"/>
</dbReference>
<reference evidence="1 2" key="1">
    <citation type="submission" date="2017-07" db="EMBL/GenBank/DDBJ databases">
        <title>Amycolatopsis alba DSM 44262 Genome sequencing and assembly.</title>
        <authorList>
            <person name="Kaur N."/>
            <person name="Mayilraj S."/>
        </authorList>
    </citation>
    <scope>NUCLEOTIDE SEQUENCE [LARGE SCALE GENOMIC DNA]</scope>
    <source>
        <strain evidence="1 2">DSM 44262</strain>
    </source>
</reference>
<gene>
    <name evidence="1" type="ORF">CFP75_30235</name>
</gene>
<dbReference type="AlphaFoldDB" id="A0A229RGP5"/>
<name>A0A229RGP5_AMYAL</name>
<comment type="caution">
    <text evidence="1">The sequence shown here is derived from an EMBL/GenBank/DDBJ whole genome shotgun (WGS) entry which is preliminary data.</text>
</comment>
<organism evidence="1 2">
    <name type="scientific">Amycolatopsis alba DSM 44262</name>
    <dbReference type="NCBI Taxonomy" id="1125972"/>
    <lineage>
        <taxon>Bacteria</taxon>
        <taxon>Bacillati</taxon>
        <taxon>Actinomycetota</taxon>
        <taxon>Actinomycetes</taxon>
        <taxon>Pseudonocardiales</taxon>
        <taxon>Pseudonocardiaceae</taxon>
        <taxon>Amycolatopsis</taxon>
    </lineage>
</organism>
<evidence type="ECO:0000313" key="2">
    <source>
        <dbReference type="Proteomes" id="UP000215563"/>
    </source>
</evidence>